<name>A0A9W6RJG1_9ACTN</name>
<evidence type="ECO:0000259" key="1">
    <source>
        <dbReference type="PROSITE" id="PS51186"/>
    </source>
</evidence>
<protein>
    <recommendedName>
        <fullName evidence="1">N-acetyltransferase domain-containing protein</fullName>
    </recommendedName>
</protein>
<dbReference type="Proteomes" id="UP001165135">
    <property type="component" value="Unassembled WGS sequence"/>
</dbReference>
<reference evidence="2" key="1">
    <citation type="submission" date="2023-03" db="EMBL/GenBank/DDBJ databases">
        <title>Actinoallomurus iriomotensis NBRC 103681.</title>
        <authorList>
            <person name="Ichikawa N."/>
            <person name="Sato H."/>
            <person name="Tonouchi N."/>
        </authorList>
    </citation>
    <scope>NUCLEOTIDE SEQUENCE</scope>
    <source>
        <strain evidence="2">NBRC 103681</strain>
    </source>
</reference>
<organism evidence="2 3">
    <name type="scientific">Actinoallomurus iriomotensis</name>
    <dbReference type="NCBI Taxonomy" id="478107"/>
    <lineage>
        <taxon>Bacteria</taxon>
        <taxon>Bacillati</taxon>
        <taxon>Actinomycetota</taxon>
        <taxon>Actinomycetes</taxon>
        <taxon>Streptosporangiales</taxon>
        <taxon>Thermomonosporaceae</taxon>
        <taxon>Actinoallomurus</taxon>
    </lineage>
</organism>
<dbReference type="CDD" id="cd04301">
    <property type="entry name" value="NAT_SF"/>
    <property type="match status" value="1"/>
</dbReference>
<sequence length="167" mass="17567">MIRAVRPEDAAALAAMFGRCSGETRYRRFHGPVTEIPAAYLSSCLDGRHRAFVAEPAGAGGLVALASAGPVPDDPRVHEVGVLVEDAWQRRGVGGLLFARLFAAAHAAGVERMRLELCRSQPSLIAYVCARADVVASSAAGCDLTVDVAVPAPPLSRRRSPAPARAR</sequence>
<dbReference type="InterPro" id="IPR000182">
    <property type="entry name" value="GNAT_dom"/>
</dbReference>
<feature type="domain" description="N-acetyltransferase" evidence="1">
    <location>
        <begin position="1"/>
        <end position="160"/>
    </location>
</feature>
<dbReference type="PROSITE" id="PS51186">
    <property type="entry name" value="GNAT"/>
    <property type="match status" value="1"/>
</dbReference>
<dbReference type="EMBL" id="BSTJ01000003">
    <property type="protein sequence ID" value="GLY75152.1"/>
    <property type="molecule type" value="Genomic_DNA"/>
</dbReference>
<evidence type="ECO:0000313" key="2">
    <source>
        <dbReference type="EMBL" id="GLY75152.1"/>
    </source>
</evidence>
<dbReference type="SUPFAM" id="SSF55729">
    <property type="entry name" value="Acyl-CoA N-acyltransferases (Nat)"/>
    <property type="match status" value="1"/>
</dbReference>
<dbReference type="GO" id="GO:0016747">
    <property type="term" value="F:acyltransferase activity, transferring groups other than amino-acyl groups"/>
    <property type="evidence" value="ECO:0007669"/>
    <property type="project" value="InterPro"/>
</dbReference>
<dbReference type="AlphaFoldDB" id="A0A9W6RJG1"/>
<gene>
    <name evidence="2" type="ORF">Airi01_034190</name>
</gene>
<dbReference type="Pfam" id="PF00583">
    <property type="entry name" value="Acetyltransf_1"/>
    <property type="match status" value="1"/>
</dbReference>
<proteinExistence type="predicted"/>
<dbReference type="RefSeq" id="WP_285621769.1">
    <property type="nucleotide sequence ID" value="NZ_BSTJ01000003.1"/>
</dbReference>
<dbReference type="InterPro" id="IPR016181">
    <property type="entry name" value="Acyl_CoA_acyltransferase"/>
</dbReference>
<accession>A0A9W6RJG1</accession>
<dbReference type="Gene3D" id="3.40.630.30">
    <property type="match status" value="1"/>
</dbReference>
<comment type="caution">
    <text evidence="2">The sequence shown here is derived from an EMBL/GenBank/DDBJ whole genome shotgun (WGS) entry which is preliminary data.</text>
</comment>
<evidence type="ECO:0000313" key="3">
    <source>
        <dbReference type="Proteomes" id="UP001165135"/>
    </source>
</evidence>